<evidence type="ECO:0000313" key="3">
    <source>
        <dbReference type="Proteomes" id="UP000502665"/>
    </source>
</evidence>
<feature type="compositionally biased region" description="Gly residues" evidence="1">
    <location>
        <begin position="231"/>
        <end position="242"/>
    </location>
</feature>
<evidence type="ECO:0000313" key="2">
    <source>
        <dbReference type="EMBL" id="QJT04362.1"/>
    </source>
</evidence>
<feature type="region of interest" description="Disordered" evidence="1">
    <location>
        <begin position="32"/>
        <end position="153"/>
    </location>
</feature>
<organism evidence="2 3">
    <name type="scientific">Streptomyces asoensis</name>
    <dbReference type="NCBI Taxonomy" id="249586"/>
    <lineage>
        <taxon>Bacteria</taxon>
        <taxon>Bacillati</taxon>
        <taxon>Actinomycetota</taxon>
        <taxon>Actinomycetes</taxon>
        <taxon>Kitasatosporales</taxon>
        <taxon>Streptomycetaceae</taxon>
        <taxon>Streptomyces</taxon>
    </lineage>
</organism>
<evidence type="ECO:0000256" key="1">
    <source>
        <dbReference type="SAM" id="MobiDB-lite"/>
    </source>
</evidence>
<sequence>MQVPFTRSHFQHPLATHSALDVLGYRRNGAPIYAIAGGNGEGEGGSESGGQSGSGESGQSGQGGSEGGGTAAGQGGQQSGQESGESGSGKEEDWKAHARKWEERAKENKAEAEKGKAAAAELEKLRKERLTDQEKAVEEAEKAGRTAAEQESAKVIETKDATIRDLTAQLAVYGRAEKQGVKVAPLLNSRSFYEALGKLDPSSSGFGGKVDDLIKAELKANPGIATQTAGKSGGDLSGGTGEGAAKKRTGSLAGAIANAYQT</sequence>
<proteinExistence type="predicted"/>
<gene>
    <name evidence="2" type="ORF">G9272_32105</name>
</gene>
<dbReference type="AlphaFoldDB" id="A0A6M4WWN9"/>
<keyword evidence="3" id="KW-1185">Reference proteome</keyword>
<feature type="compositionally biased region" description="Basic and acidic residues" evidence="1">
    <location>
        <begin position="88"/>
        <end position="144"/>
    </location>
</feature>
<accession>A0A6M4WWN9</accession>
<reference evidence="2" key="1">
    <citation type="submission" date="2020-03" db="EMBL/GenBank/DDBJ databases">
        <title>Molecular networking-based the target discovery of potent antiproliferative macrolactams: 5/6/7/16 polycyclic ansamycins and glycosylated trienomycin from Streptomyces cacaoi subsp. asoensis.</title>
        <authorList>
            <person name="Liu L.-L."/>
        </authorList>
    </citation>
    <scope>NUCLEOTIDE SEQUENCE [LARGE SCALE GENOMIC DNA]</scope>
    <source>
        <strain evidence="2">H2S5</strain>
    </source>
</reference>
<dbReference type="RefSeq" id="WP_171399704.1">
    <property type="nucleotide sequence ID" value="NZ_CP049838.1"/>
</dbReference>
<evidence type="ECO:0008006" key="4">
    <source>
        <dbReference type="Google" id="ProtNLM"/>
    </source>
</evidence>
<dbReference type="Proteomes" id="UP000502665">
    <property type="component" value="Chromosome"/>
</dbReference>
<name>A0A6M4WWN9_9ACTN</name>
<protein>
    <recommendedName>
        <fullName evidence="4">Scaffolding protein</fullName>
    </recommendedName>
</protein>
<feature type="compositionally biased region" description="Gly residues" evidence="1">
    <location>
        <begin position="37"/>
        <end position="78"/>
    </location>
</feature>
<feature type="region of interest" description="Disordered" evidence="1">
    <location>
        <begin position="225"/>
        <end position="247"/>
    </location>
</feature>
<dbReference type="EMBL" id="CP049838">
    <property type="protein sequence ID" value="QJT04362.1"/>
    <property type="molecule type" value="Genomic_DNA"/>
</dbReference>